<name>A0ABP8H7K2_9BACT</name>
<accession>A0ABP8H7K2</accession>
<sequence length="213" mass="23606">MKILLLLLCVGFVLSAPAQLTLKPKAGVTLSRFQRAEQGYPYSYPDRNVGGFAAGAALSCSRGHLSLQAELLYNAKGNLVAYPADGYSIGIPPPNAHRFHYLELPLLAYYRLFSGLHAGAGGYYSYLLRGDAFRKGKRIDDPAVSYSRSDFGLLAELAFRSRRFEVGARYSWGLKTVQQITTVPNDPEFAQQAPVDMGRNRSLQLYVAYPIRF</sequence>
<evidence type="ECO:0000313" key="3">
    <source>
        <dbReference type="EMBL" id="GAA4335516.1"/>
    </source>
</evidence>
<evidence type="ECO:0000259" key="2">
    <source>
        <dbReference type="Pfam" id="PF13568"/>
    </source>
</evidence>
<feature type="domain" description="Outer membrane protein beta-barrel" evidence="2">
    <location>
        <begin position="20"/>
        <end position="175"/>
    </location>
</feature>
<dbReference type="Pfam" id="PF13568">
    <property type="entry name" value="OMP_b-brl_2"/>
    <property type="match status" value="1"/>
</dbReference>
<feature type="signal peptide" evidence="1">
    <location>
        <begin position="1"/>
        <end position="18"/>
    </location>
</feature>
<comment type="caution">
    <text evidence="3">The sequence shown here is derived from an EMBL/GenBank/DDBJ whole genome shotgun (WGS) entry which is preliminary data.</text>
</comment>
<organism evidence="3 4">
    <name type="scientific">Flaviaesturariibacter amylovorans</name>
    <dbReference type="NCBI Taxonomy" id="1084520"/>
    <lineage>
        <taxon>Bacteria</taxon>
        <taxon>Pseudomonadati</taxon>
        <taxon>Bacteroidota</taxon>
        <taxon>Chitinophagia</taxon>
        <taxon>Chitinophagales</taxon>
        <taxon>Chitinophagaceae</taxon>
        <taxon>Flaviaestuariibacter</taxon>
    </lineage>
</organism>
<evidence type="ECO:0000313" key="4">
    <source>
        <dbReference type="Proteomes" id="UP001501725"/>
    </source>
</evidence>
<proteinExistence type="predicted"/>
<gene>
    <name evidence="3" type="ORF">GCM10023184_30380</name>
</gene>
<keyword evidence="1" id="KW-0732">Signal</keyword>
<dbReference type="EMBL" id="BAABGY010000008">
    <property type="protein sequence ID" value="GAA4335516.1"/>
    <property type="molecule type" value="Genomic_DNA"/>
</dbReference>
<feature type="chain" id="PRO_5046498327" description="Outer membrane protein beta-barrel domain-containing protein" evidence="1">
    <location>
        <begin position="19"/>
        <end position="213"/>
    </location>
</feature>
<protein>
    <recommendedName>
        <fullName evidence="2">Outer membrane protein beta-barrel domain-containing protein</fullName>
    </recommendedName>
</protein>
<evidence type="ECO:0000256" key="1">
    <source>
        <dbReference type="SAM" id="SignalP"/>
    </source>
</evidence>
<dbReference type="Proteomes" id="UP001501725">
    <property type="component" value="Unassembled WGS sequence"/>
</dbReference>
<dbReference type="RefSeq" id="WP_345256601.1">
    <property type="nucleotide sequence ID" value="NZ_BAABGY010000008.1"/>
</dbReference>
<keyword evidence="4" id="KW-1185">Reference proteome</keyword>
<dbReference type="InterPro" id="IPR025665">
    <property type="entry name" value="Beta-barrel_OMP_2"/>
</dbReference>
<reference evidence="4" key="1">
    <citation type="journal article" date="2019" name="Int. J. Syst. Evol. Microbiol.">
        <title>The Global Catalogue of Microorganisms (GCM) 10K type strain sequencing project: providing services to taxonomists for standard genome sequencing and annotation.</title>
        <authorList>
            <consortium name="The Broad Institute Genomics Platform"/>
            <consortium name="The Broad Institute Genome Sequencing Center for Infectious Disease"/>
            <person name="Wu L."/>
            <person name="Ma J."/>
        </authorList>
    </citation>
    <scope>NUCLEOTIDE SEQUENCE [LARGE SCALE GENOMIC DNA]</scope>
    <source>
        <strain evidence="4">JCM 17919</strain>
    </source>
</reference>